<feature type="transmembrane region" description="Helical" evidence="1">
    <location>
        <begin position="189"/>
        <end position="211"/>
    </location>
</feature>
<accession>A0ABM7LKD7</accession>
<feature type="transmembrane region" description="Helical" evidence="1">
    <location>
        <begin position="6"/>
        <end position="24"/>
    </location>
</feature>
<organism evidence="2 3">
    <name type="scientific">Actinoplanes ianthinogenes</name>
    <dbReference type="NCBI Taxonomy" id="122358"/>
    <lineage>
        <taxon>Bacteria</taxon>
        <taxon>Bacillati</taxon>
        <taxon>Actinomycetota</taxon>
        <taxon>Actinomycetes</taxon>
        <taxon>Micromonosporales</taxon>
        <taxon>Micromonosporaceae</taxon>
        <taxon>Actinoplanes</taxon>
    </lineage>
</organism>
<evidence type="ECO:0000256" key="1">
    <source>
        <dbReference type="SAM" id="Phobius"/>
    </source>
</evidence>
<feature type="transmembrane region" description="Helical" evidence="1">
    <location>
        <begin position="141"/>
        <end position="160"/>
    </location>
</feature>
<keyword evidence="1" id="KW-1133">Transmembrane helix</keyword>
<dbReference type="EMBL" id="AP023356">
    <property type="protein sequence ID" value="BCJ39721.1"/>
    <property type="molecule type" value="Genomic_DNA"/>
</dbReference>
<proteinExistence type="predicted"/>
<protein>
    <submittedName>
        <fullName evidence="2">Uncharacterized protein</fullName>
    </submittedName>
</protein>
<evidence type="ECO:0000313" key="2">
    <source>
        <dbReference type="EMBL" id="BCJ39721.1"/>
    </source>
</evidence>
<gene>
    <name evidence="2" type="ORF">Aiant_03780</name>
</gene>
<evidence type="ECO:0000313" key="3">
    <source>
        <dbReference type="Proteomes" id="UP000676967"/>
    </source>
</evidence>
<dbReference type="Proteomes" id="UP000676967">
    <property type="component" value="Chromosome"/>
</dbReference>
<keyword evidence="1" id="KW-0812">Transmembrane</keyword>
<name>A0ABM7LKD7_9ACTN</name>
<keyword evidence="3" id="KW-1185">Reference proteome</keyword>
<dbReference type="RefSeq" id="WP_189335592.1">
    <property type="nucleotide sequence ID" value="NZ_AP023356.1"/>
</dbReference>
<reference evidence="2 3" key="1">
    <citation type="submission" date="2020-08" db="EMBL/GenBank/DDBJ databases">
        <title>Whole genome shotgun sequence of Actinoplanes ianthinogenes NBRC 13996.</title>
        <authorList>
            <person name="Komaki H."/>
            <person name="Tamura T."/>
        </authorList>
    </citation>
    <scope>NUCLEOTIDE SEQUENCE [LARGE SCALE GENOMIC DNA]</scope>
    <source>
        <strain evidence="2 3">NBRC 13996</strain>
    </source>
</reference>
<keyword evidence="1" id="KW-0472">Membrane</keyword>
<feature type="transmembrane region" description="Helical" evidence="1">
    <location>
        <begin position="106"/>
        <end position="129"/>
    </location>
</feature>
<sequence length="221" mass="24928">MWRFGRWLLVALWLFAAVTAWWGAPRHADGDRARTDLTSGYVAAYQWGERWTDRAPDRWFAVPHLEPPATDPAPILAWRTPDGRVHWTENDGSFDVAGQESEQGPVIVLGNLVNGIGLLFAVVFLGVLLAGRPPVTATRWYWFWMFAAVPFGLGLLYWTFREVPWTRPRNLPPLNPDGSEHRRRGLRGLITAILVSVAVSIVLTVLTQVLGERWAPDLLNP</sequence>